<evidence type="ECO:0000313" key="5">
    <source>
        <dbReference type="EMBL" id="SPH17823.1"/>
    </source>
</evidence>
<dbReference type="InterPro" id="IPR005143">
    <property type="entry name" value="TF_LuxR_autoind-bd_dom"/>
</dbReference>
<evidence type="ECO:0000259" key="4">
    <source>
        <dbReference type="PROSITE" id="PS50043"/>
    </source>
</evidence>
<evidence type="ECO:0000256" key="3">
    <source>
        <dbReference type="ARBA" id="ARBA00023163"/>
    </source>
</evidence>
<evidence type="ECO:0000313" key="6">
    <source>
        <dbReference type="Proteomes" id="UP000244924"/>
    </source>
</evidence>
<dbReference type="InterPro" id="IPR013249">
    <property type="entry name" value="RNA_pol_sigma70_r4_t2"/>
</dbReference>
<dbReference type="Pfam" id="PF08281">
    <property type="entry name" value="Sigma70_r4_2"/>
    <property type="match status" value="1"/>
</dbReference>
<dbReference type="Gene3D" id="1.10.10.10">
    <property type="entry name" value="Winged helix-like DNA-binding domain superfamily/Winged helix DNA-binding domain"/>
    <property type="match status" value="1"/>
</dbReference>
<proteinExistence type="predicted"/>
<accession>A0A2R8B5M4</accession>
<dbReference type="PANTHER" id="PTHR44688">
    <property type="entry name" value="DNA-BINDING TRANSCRIPTIONAL ACTIVATOR DEVR_DOSR"/>
    <property type="match status" value="1"/>
</dbReference>
<dbReference type="GO" id="GO:0016987">
    <property type="term" value="F:sigma factor activity"/>
    <property type="evidence" value="ECO:0007669"/>
    <property type="project" value="InterPro"/>
</dbReference>
<dbReference type="CDD" id="cd06170">
    <property type="entry name" value="LuxR_C_like"/>
    <property type="match status" value="1"/>
</dbReference>
<dbReference type="GO" id="GO:0003677">
    <property type="term" value="F:DNA binding"/>
    <property type="evidence" value="ECO:0007669"/>
    <property type="project" value="UniProtKB-KW"/>
</dbReference>
<protein>
    <submittedName>
        <fullName evidence="5">Transcriptional activator protein AnoR</fullName>
    </submittedName>
</protein>
<dbReference type="RefSeq" id="WP_108852224.1">
    <property type="nucleotide sequence ID" value="NZ_OMOQ01000001.1"/>
</dbReference>
<sequence>MSASRQAGENLISHLELVIEAMSIEELWSLHLKKMASYGFDRLLYGFTRFRTPNSFGSADDLLVLSNHEEKYLDEFVKSGIYNHAPMVKWAAVNEGACSWRLIEDVLATGTVTATERRIIEMNHRYNIRAGYSISFRDVSVRAKGAIGLCAQKDMRQHEVDSMWDDKGREITVINNVTHLKITSMPFASARRSLTPRQREALEWVGDGKTMQDIATIMGLTPATVEKHLRLAREALDVETTAQAVLKASFQNQIFVVPG</sequence>
<name>A0A2R8B5M4_9RHOB</name>
<dbReference type="Proteomes" id="UP000244924">
    <property type="component" value="Unassembled WGS sequence"/>
</dbReference>
<dbReference type="OrthoDB" id="3679796at2"/>
<evidence type="ECO:0000256" key="1">
    <source>
        <dbReference type="ARBA" id="ARBA00023015"/>
    </source>
</evidence>
<dbReference type="PROSITE" id="PS50043">
    <property type="entry name" value="HTH_LUXR_2"/>
    <property type="match status" value="1"/>
</dbReference>
<dbReference type="InterPro" id="IPR036693">
    <property type="entry name" value="TF_LuxR_autoind-bd_dom_sf"/>
</dbReference>
<keyword evidence="3" id="KW-0804">Transcription</keyword>
<dbReference type="InterPro" id="IPR036388">
    <property type="entry name" value="WH-like_DNA-bd_sf"/>
</dbReference>
<dbReference type="SMART" id="SM00421">
    <property type="entry name" value="HTH_LUXR"/>
    <property type="match status" value="1"/>
</dbReference>
<dbReference type="PRINTS" id="PR00038">
    <property type="entry name" value="HTHLUXR"/>
</dbReference>
<evidence type="ECO:0000256" key="2">
    <source>
        <dbReference type="ARBA" id="ARBA00023125"/>
    </source>
</evidence>
<dbReference type="SUPFAM" id="SSF46894">
    <property type="entry name" value="C-terminal effector domain of the bipartite response regulators"/>
    <property type="match status" value="1"/>
</dbReference>
<dbReference type="GO" id="GO:0006352">
    <property type="term" value="P:DNA-templated transcription initiation"/>
    <property type="evidence" value="ECO:0007669"/>
    <property type="project" value="InterPro"/>
</dbReference>
<gene>
    <name evidence="5" type="primary">anoR</name>
    <name evidence="5" type="ORF">DEA8626_01350</name>
</gene>
<dbReference type="PANTHER" id="PTHR44688:SF16">
    <property type="entry name" value="DNA-BINDING TRANSCRIPTIONAL ACTIVATOR DEVR_DOSR"/>
    <property type="match status" value="1"/>
</dbReference>
<dbReference type="SUPFAM" id="SSF75516">
    <property type="entry name" value="Pheromone-binding domain of LuxR-like quorum-sensing transcription factors"/>
    <property type="match status" value="1"/>
</dbReference>
<dbReference type="InterPro" id="IPR016032">
    <property type="entry name" value="Sig_transdc_resp-reg_C-effctor"/>
</dbReference>
<dbReference type="Gene3D" id="3.30.450.80">
    <property type="entry name" value="Transcription factor LuxR-like, autoinducer-binding domain"/>
    <property type="match status" value="1"/>
</dbReference>
<organism evidence="5 6">
    <name type="scientific">Albidovulum aquaemixtae</name>
    <dbReference type="NCBI Taxonomy" id="1542388"/>
    <lineage>
        <taxon>Bacteria</taxon>
        <taxon>Pseudomonadati</taxon>
        <taxon>Pseudomonadota</taxon>
        <taxon>Alphaproteobacteria</taxon>
        <taxon>Rhodobacterales</taxon>
        <taxon>Paracoccaceae</taxon>
        <taxon>Albidovulum</taxon>
    </lineage>
</organism>
<keyword evidence="6" id="KW-1185">Reference proteome</keyword>
<dbReference type="EMBL" id="OMOQ01000001">
    <property type="protein sequence ID" value="SPH17823.1"/>
    <property type="molecule type" value="Genomic_DNA"/>
</dbReference>
<reference evidence="5 6" key="1">
    <citation type="submission" date="2018-03" db="EMBL/GenBank/DDBJ databases">
        <authorList>
            <person name="Keele B.F."/>
        </authorList>
    </citation>
    <scope>NUCLEOTIDE SEQUENCE [LARGE SCALE GENOMIC DNA]</scope>
    <source>
        <strain evidence="5 6">CECT 8626</strain>
    </source>
</reference>
<feature type="domain" description="HTH luxR-type" evidence="4">
    <location>
        <begin position="187"/>
        <end position="252"/>
    </location>
</feature>
<dbReference type="InterPro" id="IPR000792">
    <property type="entry name" value="Tscrpt_reg_LuxR_C"/>
</dbReference>
<dbReference type="Pfam" id="PF03472">
    <property type="entry name" value="Autoind_bind"/>
    <property type="match status" value="1"/>
</dbReference>
<dbReference type="AlphaFoldDB" id="A0A2R8B5M4"/>
<keyword evidence="1" id="KW-0805">Transcription regulation</keyword>
<keyword evidence="2" id="KW-0238">DNA-binding</keyword>